<dbReference type="STRING" id="1216006.VA7868_04488"/>
<dbReference type="EMBL" id="FQXZ01000051">
    <property type="protein sequence ID" value="SHI87017.1"/>
    <property type="molecule type" value="Genomic_DNA"/>
</dbReference>
<evidence type="ECO:0000256" key="1">
    <source>
        <dbReference type="SAM" id="MobiDB-lite"/>
    </source>
</evidence>
<keyword evidence="3" id="KW-1185">Reference proteome</keyword>
<protein>
    <recommendedName>
        <fullName evidence="4">Tc1-like transposase DDE domain-containing protein</fullName>
    </recommendedName>
</protein>
<dbReference type="AlphaFoldDB" id="A0A1M6ENC0"/>
<reference evidence="2 3" key="1">
    <citation type="submission" date="2016-11" db="EMBL/GenBank/DDBJ databases">
        <authorList>
            <person name="Jaros S."/>
            <person name="Januszkiewicz K."/>
            <person name="Wedrychowicz H."/>
        </authorList>
    </citation>
    <scope>NUCLEOTIDE SEQUENCE [LARGE SCALE GENOMIC DNA]</scope>
    <source>
        <strain evidence="2 3">CECT 7868</strain>
    </source>
</reference>
<gene>
    <name evidence="2" type="ORF">VA7868_04488</name>
</gene>
<dbReference type="Proteomes" id="UP000184608">
    <property type="component" value="Unassembled WGS sequence"/>
</dbReference>
<evidence type="ECO:0008006" key="4">
    <source>
        <dbReference type="Google" id="ProtNLM"/>
    </source>
</evidence>
<evidence type="ECO:0000313" key="2">
    <source>
        <dbReference type="EMBL" id="SHI87017.1"/>
    </source>
</evidence>
<sequence length="135" mass="15930">MGFSWITSRSRHPKQSGSAQKDFKKIKIETILKIRGHISLKQVDIWFQDEARFGQQNTTTRLWAQKGSRPRAIRQQQFEYTHIFRAVCPGRGIGEAIVVPYIGKDVVRQHLQQFSLISEPSFSQHDFRELRRHRR</sequence>
<feature type="region of interest" description="Disordered" evidence="1">
    <location>
        <begin position="1"/>
        <end position="21"/>
    </location>
</feature>
<name>A0A1M6ENC0_9VIBR</name>
<accession>A0A1M6ENC0</accession>
<proteinExistence type="predicted"/>
<evidence type="ECO:0000313" key="3">
    <source>
        <dbReference type="Proteomes" id="UP000184608"/>
    </source>
</evidence>
<organism evidence="2 3">
    <name type="scientific">Vibrio aerogenes CECT 7868</name>
    <dbReference type="NCBI Taxonomy" id="1216006"/>
    <lineage>
        <taxon>Bacteria</taxon>
        <taxon>Pseudomonadati</taxon>
        <taxon>Pseudomonadota</taxon>
        <taxon>Gammaproteobacteria</taxon>
        <taxon>Vibrionales</taxon>
        <taxon>Vibrionaceae</taxon>
        <taxon>Vibrio</taxon>
    </lineage>
</organism>